<dbReference type="PANTHER" id="PTHR12592:SF0">
    <property type="entry name" value="ATP-DEPENDENT (S)-NAD(P)H-HYDRATE DEHYDRATASE"/>
    <property type="match status" value="1"/>
</dbReference>
<keyword evidence="6 17" id="KW-0547">Nucleotide-binding</keyword>
<evidence type="ECO:0000313" key="22">
    <source>
        <dbReference type="EMBL" id="NYG03608.1"/>
    </source>
</evidence>
<dbReference type="EMBL" id="JACCCZ010000001">
    <property type="protein sequence ID" value="NYG03608.1"/>
    <property type="molecule type" value="Genomic_DNA"/>
</dbReference>
<evidence type="ECO:0000256" key="12">
    <source>
        <dbReference type="ARBA" id="ARBA00023239"/>
    </source>
</evidence>
<feature type="region of interest" description="Disordered" evidence="19">
    <location>
        <begin position="106"/>
        <end position="143"/>
    </location>
</feature>
<evidence type="ECO:0000256" key="4">
    <source>
        <dbReference type="ARBA" id="ARBA00009524"/>
    </source>
</evidence>
<evidence type="ECO:0000256" key="7">
    <source>
        <dbReference type="ARBA" id="ARBA00022840"/>
    </source>
</evidence>
<dbReference type="InterPro" id="IPR017953">
    <property type="entry name" value="Carbohydrate_kinase_pred_CS"/>
</dbReference>
<dbReference type="AlphaFoldDB" id="A0A852W387"/>
<dbReference type="Pfam" id="PF01256">
    <property type="entry name" value="Carb_kinase"/>
    <property type="match status" value="1"/>
</dbReference>
<evidence type="ECO:0000256" key="16">
    <source>
        <dbReference type="ARBA" id="ARBA00049209"/>
    </source>
</evidence>
<evidence type="ECO:0000256" key="1">
    <source>
        <dbReference type="ARBA" id="ARBA00000013"/>
    </source>
</evidence>
<feature type="binding site" evidence="17">
    <location>
        <position position="293"/>
    </location>
    <ligand>
        <name>(6S)-NADPHX</name>
        <dbReference type="ChEBI" id="CHEBI:64076"/>
    </ligand>
</feature>
<dbReference type="InterPro" id="IPR030677">
    <property type="entry name" value="Nnr"/>
</dbReference>
<comment type="subunit">
    <text evidence="17">Homotetramer.</text>
</comment>
<comment type="similarity">
    <text evidence="17">Belongs to the NnrD/CARKD family.</text>
</comment>
<keyword evidence="8 17" id="KW-0521">NADP</keyword>
<dbReference type="InterPro" id="IPR000631">
    <property type="entry name" value="CARKD"/>
</dbReference>
<feature type="binding site" evidence="17">
    <location>
        <position position="459"/>
    </location>
    <ligand>
        <name>AMP</name>
        <dbReference type="ChEBI" id="CHEBI:456215"/>
    </ligand>
</feature>
<sequence length="528" mass="52211">MHGLHTADQVRAAEAAMMRTVGDGVLMRRAAAGLAHHVREFLGATYGRRVVLLVGAGDNGGDALWAGAELRRRGAHVTAVLLAPARAHPAGLAALRAARGRVLALHPPGPAAGSGPAAGGDTGTGSDPGTGPGDRTGTGTPAAGALDPARALVAGADVVVDGIVGISGRGALRDPAPELVAAADGAGVPIVACDLPSGVDCDTGATDGPHVRAALTVTFGCRKPVHALAAPLCGPVRLVDFGLGPFLEGIEPHARVLSDGDVGARWPVPGPDDDKYSQGVVGIAAGSATYPGAAVLAAGAAALATSGMVRFAGSAADEVRRHWPEIVATGDITDAGRTQAWAVGPGLGTGGQGRAVLEEALDRGVPLCLDADAITLLAQDAHLRVRIHGEPVVLTPHAGEFARIAGEVGPDRIGAARRAAADLGVTVLLKGNATVVAAPDGRVLVDPAADSWAATAGSGDVLTGMIGALLAAGLDPWWAAGCATLVHARAATAAAREHGLPPVPAPASAMQAAIPVALRSVRSAASGH</sequence>
<protein>
    <recommendedName>
        <fullName evidence="17">ADP-dependent (S)-NAD(P)H-hydrate dehydratase</fullName>
        <ecNumber evidence="17">4.2.1.136</ecNumber>
    </recommendedName>
    <alternativeName>
        <fullName evidence="17">ADP-dependent NAD(P)HX dehydratase</fullName>
    </alternativeName>
</protein>
<dbReference type="GO" id="GO:0110051">
    <property type="term" value="P:metabolite repair"/>
    <property type="evidence" value="ECO:0007669"/>
    <property type="project" value="TreeGrafter"/>
</dbReference>
<evidence type="ECO:0000256" key="9">
    <source>
        <dbReference type="ARBA" id="ARBA00022958"/>
    </source>
</evidence>
<feature type="compositionally biased region" description="Low complexity" evidence="19">
    <location>
        <begin position="106"/>
        <end position="115"/>
    </location>
</feature>
<evidence type="ECO:0000256" key="3">
    <source>
        <dbReference type="ARBA" id="ARBA00006001"/>
    </source>
</evidence>
<dbReference type="GO" id="GO:0046496">
    <property type="term" value="P:nicotinamide nucleotide metabolic process"/>
    <property type="evidence" value="ECO:0007669"/>
    <property type="project" value="UniProtKB-UniRule"/>
</dbReference>
<organism evidence="22 23">
    <name type="scientific">Pseudonocardia alni</name>
    <name type="common">Amycolata alni</name>
    <dbReference type="NCBI Taxonomy" id="33907"/>
    <lineage>
        <taxon>Bacteria</taxon>
        <taxon>Bacillati</taxon>
        <taxon>Actinomycetota</taxon>
        <taxon>Actinomycetes</taxon>
        <taxon>Pseudonocardiales</taxon>
        <taxon>Pseudonocardiaceae</taxon>
        <taxon>Pseudonocardia</taxon>
    </lineage>
</organism>
<dbReference type="RefSeq" id="WP_179761831.1">
    <property type="nucleotide sequence ID" value="NZ_BAAAJZ010000003.1"/>
</dbReference>
<dbReference type="PROSITE" id="PS51383">
    <property type="entry name" value="YJEF_C_3"/>
    <property type="match status" value="1"/>
</dbReference>
<dbReference type="HAMAP" id="MF_01965">
    <property type="entry name" value="NADHX_dehydratase"/>
    <property type="match status" value="1"/>
</dbReference>
<dbReference type="GO" id="GO:0046872">
    <property type="term" value="F:metal ion binding"/>
    <property type="evidence" value="ECO:0007669"/>
    <property type="project" value="UniProtKB-UniRule"/>
</dbReference>
<feature type="binding site" evidence="17">
    <location>
        <position position="397"/>
    </location>
    <ligand>
        <name>(6S)-NADPHX</name>
        <dbReference type="ChEBI" id="CHEBI:64076"/>
    </ligand>
</feature>
<evidence type="ECO:0000313" key="23">
    <source>
        <dbReference type="Proteomes" id="UP000549695"/>
    </source>
</evidence>
<evidence type="ECO:0000259" key="20">
    <source>
        <dbReference type="PROSITE" id="PS51383"/>
    </source>
</evidence>
<dbReference type="PANTHER" id="PTHR12592">
    <property type="entry name" value="ATP-DEPENDENT (S)-NAD(P)H-HYDRATE DEHYDRATASE FAMILY MEMBER"/>
    <property type="match status" value="1"/>
</dbReference>
<dbReference type="InterPro" id="IPR029056">
    <property type="entry name" value="Ribokinase-like"/>
</dbReference>
<reference evidence="22 23" key="1">
    <citation type="submission" date="2020-07" db="EMBL/GenBank/DDBJ databases">
        <title>Sequencing the genomes of 1000 actinobacteria strains.</title>
        <authorList>
            <person name="Klenk H.-P."/>
        </authorList>
    </citation>
    <scope>NUCLEOTIDE SEQUENCE [LARGE SCALE GENOMIC DNA]</scope>
    <source>
        <strain evidence="22 23">DSM 44749</strain>
    </source>
</reference>
<comment type="function">
    <text evidence="14 18">Bifunctional enzyme that catalyzes the epimerization of the S- and R-forms of NAD(P)HX and the dehydration of the S-form of NAD(P)HX at the expense of ADP, which is converted to AMP. This allows the repair of both epimers of NAD(P)HX, a damaged form of NAD(P)H that is a result of enzymatic or heat-dependent hydration.</text>
</comment>
<evidence type="ECO:0000256" key="19">
    <source>
        <dbReference type="SAM" id="MobiDB-lite"/>
    </source>
</evidence>
<feature type="binding site" evidence="17">
    <location>
        <position position="346"/>
    </location>
    <ligand>
        <name>(6S)-NADPHX</name>
        <dbReference type="ChEBI" id="CHEBI:64076"/>
    </ligand>
</feature>
<keyword evidence="12 17" id="KW-0456">Lyase</keyword>
<dbReference type="Proteomes" id="UP000549695">
    <property type="component" value="Unassembled WGS sequence"/>
</dbReference>
<comment type="cofactor">
    <cofactor evidence="18">
        <name>K(+)</name>
        <dbReference type="ChEBI" id="CHEBI:29103"/>
    </cofactor>
    <text evidence="18">Binds 1 potassium ion per subunit.</text>
</comment>
<evidence type="ECO:0000256" key="18">
    <source>
        <dbReference type="PIRNR" id="PIRNR017184"/>
    </source>
</evidence>
<dbReference type="Gene3D" id="3.40.1190.20">
    <property type="match status" value="1"/>
</dbReference>
<comment type="similarity">
    <text evidence="3 18">In the N-terminal section; belongs to the NnrE/AIBP family.</text>
</comment>
<dbReference type="PROSITE" id="PS51385">
    <property type="entry name" value="YJEF_N"/>
    <property type="match status" value="1"/>
</dbReference>
<evidence type="ECO:0000256" key="10">
    <source>
        <dbReference type="ARBA" id="ARBA00023027"/>
    </source>
</evidence>
<evidence type="ECO:0000256" key="5">
    <source>
        <dbReference type="ARBA" id="ARBA00022723"/>
    </source>
</evidence>
<feature type="binding site" evidence="17">
    <location>
        <begin position="430"/>
        <end position="434"/>
    </location>
    <ligand>
        <name>AMP</name>
        <dbReference type="ChEBI" id="CHEBI:456215"/>
    </ligand>
</feature>
<dbReference type="Pfam" id="PF03853">
    <property type="entry name" value="YjeF_N"/>
    <property type="match status" value="1"/>
</dbReference>
<comment type="similarity">
    <text evidence="4 18">In the C-terminal section; belongs to the NnrD/CARKD family.</text>
</comment>
<dbReference type="EC" id="4.2.1.136" evidence="17"/>
<evidence type="ECO:0000256" key="13">
    <source>
        <dbReference type="ARBA" id="ARBA00023268"/>
    </source>
</evidence>
<evidence type="ECO:0000256" key="2">
    <source>
        <dbReference type="ARBA" id="ARBA00000909"/>
    </source>
</evidence>
<dbReference type="InterPro" id="IPR004443">
    <property type="entry name" value="YjeF_N_dom"/>
</dbReference>
<dbReference type="GO" id="GO:0052855">
    <property type="term" value="F:ADP-dependent NAD(P)H-hydrate dehydratase activity"/>
    <property type="evidence" value="ECO:0007669"/>
    <property type="project" value="UniProtKB-UniRule"/>
</dbReference>
<dbReference type="SUPFAM" id="SSF64153">
    <property type="entry name" value="YjeF N-terminal domain-like"/>
    <property type="match status" value="1"/>
</dbReference>
<feature type="domain" description="YjeF C-terminal" evidence="20">
    <location>
        <begin position="258"/>
        <end position="521"/>
    </location>
</feature>
<feature type="binding site" evidence="17">
    <location>
        <position position="460"/>
    </location>
    <ligand>
        <name>(6S)-NADPHX</name>
        <dbReference type="ChEBI" id="CHEBI:64076"/>
    </ligand>
</feature>
<evidence type="ECO:0000259" key="21">
    <source>
        <dbReference type="PROSITE" id="PS51385"/>
    </source>
</evidence>
<dbReference type="CDD" id="cd01171">
    <property type="entry name" value="YXKO-related"/>
    <property type="match status" value="1"/>
</dbReference>
<comment type="catalytic activity">
    <reaction evidence="2 18">
        <text>(6R)-NADPHX = (6S)-NADPHX</text>
        <dbReference type="Rhea" id="RHEA:32227"/>
        <dbReference type="ChEBI" id="CHEBI:64076"/>
        <dbReference type="ChEBI" id="CHEBI:64077"/>
        <dbReference type="EC" id="5.1.99.6"/>
    </reaction>
</comment>
<comment type="caution">
    <text evidence="22">The sequence shown here is derived from an EMBL/GenBank/DDBJ whole genome shotgun (WGS) entry which is preliminary data.</text>
</comment>
<evidence type="ECO:0000256" key="11">
    <source>
        <dbReference type="ARBA" id="ARBA00023235"/>
    </source>
</evidence>
<keyword evidence="5 18" id="KW-0479">Metal-binding</keyword>
<dbReference type="NCBIfam" id="TIGR00196">
    <property type="entry name" value="yjeF_cterm"/>
    <property type="match status" value="1"/>
</dbReference>
<proteinExistence type="inferred from homology"/>
<keyword evidence="11 18" id="KW-0413">Isomerase</keyword>
<dbReference type="SUPFAM" id="SSF53613">
    <property type="entry name" value="Ribokinase-like"/>
    <property type="match status" value="1"/>
</dbReference>
<dbReference type="GeneID" id="98053596"/>
<comment type="cofactor">
    <cofactor evidence="17">
        <name>Mg(2+)</name>
        <dbReference type="ChEBI" id="CHEBI:18420"/>
    </cofactor>
</comment>
<keyword evidence="10 17" id="KW-0520">NAD</keyword>
<name>A0A852W387_PSEA5</name>
<evidence type="ECO:0000256" key="15">
    <source>
        <dbReference type="ARBA" id="ARBA00048238"/>
    </source>
</evidence>
<comment type="function">
    <text evidence="17">Catalyzes the dehydration of the S-form of NAD(P)HX at the expense of ADP, which is converted to AMP. Together with NAD(P)HX epimerase, which catalyzes the epimerization of the S- and R-forms, the enzyme allows the repair of both epimers of NAD(P)HX, a damaged form of NAD(P)H that is a result of enzymatic or heat-dependent hydration.</text>
</comment>
<keyword evidence="7 17" id="KW-0067">ATP-binding</keyword>
<dbReference type="Gene3D" id="3.40.50.10260">
    <property type="entry name" value="YjeF N-terminal domain"/>
    <property type="match status" value="1"/>
</dbReference>
<feature type="compositionally biased region" description="Gly residues" evidence="19">
    <location>
        <begin position="116"/>
        <end position="136"/>
    </location>
</feature>
<accession>A0A852W387</accession>
<dbReference type="PIRSF" id="PIRSF017184">
    <property type="entry name" value="Nnr"/>
    <property type="match status" value="1"/>
</dbReference>
<dbReference type="InterPro" id="IPR036652">
    <property type="entry name" value="YjeF_N_dom_sf"/>
</dbReference>
<keyword evidence="9 18" id="KW-0630">Potassium</keyword>
<comment type="catalytic activity">
    <reaction evidence="1 18">
        <text>(6R)-NADHX = (6S)-NADHX</text>
        <dbReference type="Rhea" id="RHEA:32215"/>
        <dbReference type="ChEBI" id="CHEBI:64074"/>
        <dbReference type="ChEBI" id="CHEBI:64075"/>
        <dbReference type="EC" id="5.1.99.6"/>
    </reaction>
</comment>
<dbReference type="GO" id="GO:0052856">
    <property type="term" value="F:NAD(P)HX epimerase activity"/>
    <property type="evidence" value="ECO:0007669"/>
    <property type="project" value="UniProtKB-EC"/>
</dbReference>
<feature type="domain" description="YjeF N-terminal" evidence="21">
    <location>
        <begin position="10"/>
        <end position="249"/>
    </location>
</feature>
<evidence type="ECO:0000256" key="6">
    <source>
        <dbReference type="ARBA" id="ARBA00022741"/>
    </source>
</evidence>
<evidence type="ECO:0000256" key="17">
    <source>
        <dbReference type="HAMAP-Rule" id="MF_01965"/>
    </source>
</evidence>
<keyword evidence="23" id="KW-1185">Reference proteome</keyword>
<keyword evidence="13" id="KW-0511">Multifunctional enzyme</keyword>
<evidence type="ECO:0000256" key="14">
    <source>
        <dbReference type="ARBA" id="ARBA00025153"/>
    </source>
</evidence>
<gene>
    <name evidence="17" type="primary">nnrD</name>
    <name evidence="22" type="ORF">HDA37_003893</name>
</gene>
<dbReference type="GO" id="GO:0005524">
    <property type="term" value="F:ATP binding"/>
    <property type="evidence" value="ECO:0007669"/>
    <property type="project" value="UniProtKB-UniRule"/>
</dbReference>
<dbReference type="PROSITE" id="PS01050">
    <property type="entry name" value="YJEF_C_2"/>
    <property type="match status" value="1"/>
</dbReference>
<evidence type="ECO:0000256" key="8">
    <source>
        <dbReference type="ARBA" id="ARBA00022857"/>
    </source>
</evidence>
<comment type="catalytic activity">
    <reaction evidence="16 17 18">
        <text>(6S)-NADPHX + ADP = AMP + phosphate + NADPH + H(+)</text>
        <dbReference type="Rhea" id="RHEA:32235"/>
        <dbReference type="ChEBI" id="CHEBI:15378"/>
        <dbReference type="ChEBI" id="CHEBI:43474"/>
        <dbReference type="ChEBI" id="CHEBI:57783"/>
        <dbReference type="ChEBI" id="CHEBI:64076"/>
        <dbReference type="ChEBI" id="CHEBI:456215"/>
        <dbReference type="ChEBI" id="CHEBI:456216"/>
        <dbReference type="EC" id="4.2.1.136"/>
    </reaction>
</comment>
<comment type="catalytic activity">
    <reaction evidence="15 17 18">
        <text>(6S)-NADHX + ADP = AMP + phosphate + NADH + H(+)</text>
        <dbReference type="Rhea" id="RHEA:32223"/>
        <dbReference type="ChEBI" id="CHEBI:15378"/>
        <dbReference type="ChEBI" id="CHEBI:43474"/>
        <dbReference type="ChEBI" id="CHEBI:57945"/>
        <dbReference type="ChEBI" id="CHEBI:64074"/>
        <dbReference type="ChEBI" id="CHEBI:456215"/>
        <dbReference type="ChEBI" id="CHEBI:456216"/>
        <dbReference type="EC" id="4.2.1.136"/>
    </reaction>
</comment>